<keyword evidence="1" id="KW-1185">Reference proteome</keyword>
<reference evidence="1" key="1">
    <citation type="journal article" date="2014" name="Nat. Genet.">
        <title>The genome of the stress-tolerant wild tomato species Solanum pennellii.</title>
        <authorList>
            <person name="Bolger A."/>
            <person name="Scossa F."/>
            <person name="Bolger M.E."/>
            <person name="Lanz C."/>
            <person name="Maumus F."/>
            <person name="Tohge T."/>
            <person name="Quesneville H."/>
            <person name="Alseekh S."/>
            <person name="Sorensen I."/>
            <person name="Lichtenstein G."/>
            <person name="Fich E.A."/>
            <person name="Conte M."/>
            <person name="Keller H."/>
            <person name="Schneeberger K."/>
            <person name="Schwacke R."/>
            <person name="Ofner I."/>
            <person name="Vrebalov J."/>
            <person name="Xu Y."/>
            <person name="Osorio S."/>
            <person name="Aflitos S.A."/>
            <person name="Schijlen E."/>
            <person name="Jimenez-Gomez J.M."/>
            <person name="Ryngajllo M."/>
            <person name="Kimura S."/>
            <person name="Kumar R."/>
            <person name="Koenig D."/>
            <person name="Headland L.R."/>
            <person name="Maloof J.N."/>
            <person name="Sinha N."/>
            <person name="van Ham R.C."/>
            <person name="Lankhorst R.K."/>
            <person name="Mao L."/>
            <person name="Vogel A."/>
            <person name="Arsova B."/>
            <person name="Panstruga R."/>
            <person name="Fei Z."/>
            <person name="Rose J.K."/>
            <person name="Zamir D."/>
            <person name="Carrari F."/>
            <person name="Giovannoni J.J."/>
            <person name="Weigel D."/>
            <person name="Usadel B."/>
            <person name="Fernie A.R."/>
        </authorList>
    </citation>
    <scope>NUCLEOTIDE SEQUENCE [LARGE SCALE GENOMIC DNA]</scope>
    <source>
        <strain evidence="1">cv. LA0716</strain>
    </source>
</reference>
<organism evidence="1 2">
    <name type="scientific">Solanum pennellii</name>
    <name type="common">Tomato</name>
    <name type="synonym">Lycopersicon pennellii</name>
    <dbReference type="NCBI Taxonomy" id="28526"/>
    <lineage>
        <taxon>Eukaryota</taxon>
        <taxon>Viridiplantae</taxon>
        <taxon>Streptophyta</taxon>
        <taxon>Embryophyta</taxon>
        <taxon>Tracheophyta</taxon>
        <taxon>Spermatophyta</taxon>
        <taxon>Magnoliopsida</taxon>
        <taxon>eudicotyledons</taxon>
        <taxon>Gunneridae</taxon>
        <taxon>Pentapetalae</taxon>
        <taxon>asterids</taxon>
        <taxon>lamiids</taxon>
        <taxon>Solanales</taxon>
        <taxon>Solanaceae</taxon>
        <taxon>Solanoideae</taxon>
        <taxon>Solaneae</taxon>
        <taxon>Solanum</taxon>
        <taxon>Solanum subgen. Lycopersicon</taxon>
    </lineage>
</organism>
<gene>
    <name evidence="2" type="primary">LOC107029815</name>
</gene>
<name>A0ABM1VHU2_SOLPN</name>
<dbReference type="Proteomes" id="UP000694930">
    <property type="component" value="Chromosome 9"/>
</dbReference>
<protein>
    <submittedName>
        <fullName evidence="2">RNA pseudouridine synthase 3, mitochondrial-like</fullName>
    </submittedName>
</protein>
<proteinExistence type="predicted"/>
<dbReference type="GeneID" id="107029815"/>
<accession>A0ABM1VHU2</accession>
<evidence type="ECO:0000313" key="1">
    <source>
        <dbReference type="Proteomes" id="UP000694930"/>
    </source>
</evidence>
<evidence type="ECO:0000313" key="2">
    <source>
        <dbReference type="RefSeq" id="XP_027775310.1"/>
    </source>
</evidence>
<sequence length="79" mass="9065">MLLRNLRVHCVEALETPIVGEYKYSGFVYRKWKQMPRGDIEPTIGKTYRLERPGGLAVQKGNVLLKSLYYICIVGSLFS</sequence>
<reference evidence="2" key="2">
    <citation type="submission" date="2025-08" db="UniProtKB">
        <authorList>
            <consortium name="RefSeq"/>
        </authorList>
    </citation>
    <scope>IDENTIFICATION</scope>
</reference>
<dbReference type="RefSeq" id="XP_027775310.1">
    <property type="nucleotide sequence ID" value="XM_027919509.1"/>
</dbReference>